<feature type="domain" description="N-acetyltransferase" evidence="3">
    <location>
        <begin position="4"/>
        <end position="150"/>
    </location>
</feature>
<dbReference type="InterPro" id="IPR021770">
    <property type="entry name" value="DUF3335"/>
</dbReference>
<dbReference type="PANTHER" id="PTHR43877">
    <property type="entry name" value="AMINOALKYLPHOSPHONATE N-ACETYLTRANSFERASE-RELATED-RELATED"/>
    <property type="match status" value="1"/>
</dbReference>
<keyword evidence="4" id="KW-0689">Ribosomal protein</keyword>
<dbReference type="CDD" id="cd04301">
    <property type="entry name" value="NAT_SF"/>
    <property type="match status" value="1"/>
</dbReference>
<sequence length="371" mass="42228">MANIEIRNAVASDLQHLVTIEEACFMTDRLSMRQFRHWLKADNCIFKVADDGKKLFGYGLVVLHKGTRLARLYSMAISPDARRLGIAKKLLTTLEQDAVTEGRLFMRLEVSENNNAAQALYHQLGYRAFGEYENYYQDQSDALRMQKRIRQMDTSLVHPETPWYQQTTSFTCGPSSLMMAMASLGDHIIPSQELELDIWREATTIFMTSGHGGCHPVGLALAAHHRGFTAKVYINTKNPLFIEGVRSEKKKQVLRLVNRQFMARAQNASIALCYRDITQDDIKGYLDKGNMVIVLISTYRLDGRKLPHWVTVTAVDDYCLYVHDPDPDVKSQDPLDCQHMPIARDDFSKMSVFGSERLRTAVVIRKTDNGT</sequence>
<keyword evidence="1" id="KW-0808">Transferase</keyword>
<reference evidence="4 5" key="1">
    <citation type="submission" date="2016-10" db="EMBL/GenBank/DDBJ databases">
        <authorList>
            <person name="de Groot N.N."/>
        </authorList>
    </citation>
    <scope>NUCLEOTIDE SEQUENCE [LARGE SCALE GENOMIC DNA]</scope>
    <source>
        <strain evidence="4 5">DSM 12130</strain>
    </source>
</reference>
<evidence type="ECO:0000313" key="5">
    <source>
        <dbReference type="Proteomes" id="UP000199073"/>
    </source>
</evidence>
<dbReference type="Pfam" id="PF11814">
    <property type="entry name" value="DUF3335"/>
    <property type="match status" value="1"/>
</dbReference>
<proteinExistence type="predicted"/>
<keyword evidence="5" id="KW-1185">Reference proteome</keyword>
<dbReference type="GO" id="GO:0016747">
    <property type="term" value="F:acyltransferase activity, transferring groups other than amino-acyl groups"/>
    <property type="evidence" value="ECO:0007669"/>
    <property type="project" value="InterPro"/>
</dbReference>
<dbReference type="InterPro" id="IPR016181">
    <property type="entry name" value="Acyl_CoA_acyltransferase"/>
</dbReference>
<evidence type="ECO:0000259" key="3">
    <source>
        <dbReference type="PROSITE" id="PS51186"/>
    </source>
</evidence>
<dbReference type="Pfam" id="PF00583">
    <property type="entry name" value="Acetyltransf_1"/>
    <property type="match status" value="1"/>
</dbReference>
<protein>
    <submittedName>
        <fullName evidence="4">Ribosomal protein S18 acetylase RimI</fullName>
    </submittedName>
</protein>
<dbReference type="OrthoDB" id="9808367at2"/>
<dbReference type="PANTHER" id="PTHR43877:SF2">
    <property type="entry name" value="AMINOALKYLPHOSPHONATE N-ACETYLTRANSFERASE-RELATED"/>
    <property type="match status" value="1"/>
</dbReference>
<accession>A0A1H0LUD8</accession>
<dbReference type="Gene3D" id="3.40.630.30">
    <property type="match status" value="1"/>
</dbReference>
<dbReference type="InterPro" id="IPR000182">
    <property type="entry name" value="GNAT_dom"/>
</dbReference>
<dbReference type="RefSeq" id="WP_092220137.1">
    <property type="nucleotide sequence ID" value="NZ_FNJI01000005.1"/>
</dbReference>
<dbReference type="PROSITE" id="PS51186">
    <property type="entry name" value="GNAT"/>
    <property type="match status" value="1"/>
</dbReference>
<organism evidence="4 5">
    <name type="scientific">Desulforhopalus singaporensis</name>
    <dbReference type="NCBI Taxonomy" id="91360"/>
    <lineage>
        <taxon>Bacteria</taxon>
        <taxon>Pseudomonadati</taxon>
        <taxon>Thermodesulfobacteriota</taxon>
        <taxon>Desulfobulbia</taxon>
        <taxon>Desulfobulbales</taxon>
        <taxon>Desulfocapsaceae</taxon>
        <taxon>Desulforhopalus</taxon>
    </lineage>
</organism>
<keyword evidence="4" id="KW-0687">Ribonucleoprotein</keyword>
<dbReference type="AlphaFoldDB" id="A0A1H0LUD8"/>
<dbReference type="EMBL" id="FNJI01000005">
    <property type="protein sequence ID" value="SDO71839.1"/>
    <property type="molecule type" value="Genomic_DNA"/>
</dbReference>
<evidence type="ECO:0000256" key="1">
    <source>
        <dbReference type="ARBA" id="ARBA00022679"/>
    </source>
</evidence>
<dbReference type="Proteomes" id="UP000199073">
    <property type="component" value="Unassembled WGS sequence"/>
</dbReference>
<keyword evidence="2" id="KW-0012">Acyltransferase</keyword>
<dbReference type="InterPro" id="IPR050832">
    <property type="entry name" value="Bact_Acetyltransf"/>
</dbReference>
<dbReference type="Gene3D" id="3.90.70.10">
    <property type="entry name" value="Cysteine proteinases"/>
    <property type="match status" value="1"/>
</dbReference>
<gene>
    <name evidence="4" type="ORF">SAMN05660330_00861</name>
</gene>
<evidence type="ECO:0000313" key="4">
    <source>
        <dbReference type="EMBL" id="SDO71839.1"/>
    </source>
</evidence>
<name>A0A1H0LUD8_9BACT</name>
<dbReference type="SUPFAM" id="SSF55729">
    <property type="entry name" value="Acyl-CoA N-acyltransferases (Nat)"/>
    <property type="match status" value="1"/>
</dbReference>
<dbReference type="GO" id="GO:0005840">
    <property type="term" value="C:ribosome"/>
    <property type="evidence" value="ECO:0007669"/>
    <property type="project" value="UniProtKB-KW"/>
</dbReference>
<evidence type="ECO:0000256" key="2">
    <source>
        <dbReference type="ARBA" id="ARBA00023315"/>
    </source>
</evidence>
<dbReference type="STRING" id="91360.SAMN05660330_00861"/>